<keyword evidence="1" id="KW-0472">Membrane</keyword>
<organism evidence="2 3">
    <name type="scientific">Ameca splendens</name>
    <dbReference type="NCBI Taxonomy" id="208324"/>
    <lineage>
        <taxon>Eukaryota</taxon>
        <taxon>Metazoa</taxon>
        <taxon>Chordata</taxon>
        <taxon>Craniata</taxon>
        <taxon>Vertebrata</taxon>
        <taxon>Euteleostomi</taxon>
        <taxon>Actinopterygii</taxon>
        <taxon>Neopterygii</taxon>
        <taxon>Teleostei</taxon>
        <taxon>Neoteleostei</taxon>
        <taxon>Acanthomorphata</taxon>
        <taxon>Ovalentaria</taxon>
        <taxon>Atherinomorphae</taxon>
        <taxon>Cyprinodontiformes</taxon>
        <taxon>Goodeidae</taxon>
        <taxon>Ameca</taxon>
    </lineage>
</organism>
<feature type="transmembrane region" description="Helical" evidence="1">
    <location>
        <begin position="227"/>
        <end position="244"/>
    </location>
</feature>
<keyword evidence="3" id="KW-1185">Reference proteome</keyword>
<proteinExistence type="predicted"/>
<keyword evidence="1" id="KW-0812">Transmembrane</keyword>
<comment type="caution">
    <text evidence="2">The sequence shown here is derived from an EMBL/GenBank/DDBJ whole genome shotgun (WGS) entry which is preliminary data.</text>
</comment>
<feature type="transmembrane region" description="Helical" evidence="1">
    <location>
        <begin position="145"/>
        <end position="162"/>
    </location>
</feature>
<accession>A0ABV0ZUF7</accession>
<evidence type="ECO:0000256" key="1">
    <source>
        <dbReference type="SAM" id="Phobius"/>
    </source>
</evidence>
<name>A0ABV0ZUF7_9TELE</name>
<keyword evidence="1" id="KW-1133">Transmembrane helix</keyword>
<feature type="transmembrane region" description="Helical" evidence="1">
    <location>
        <begin position="250"/>
        <end position="268"/>
    </location>
</feature>
<reference evidence="2 3" key="1">
    <citation type="submission" date="2021-06" db="EMBL/GenBank/DDBJ databases">
        <authorList>
            <person name="Palmer J.M."/>
        </authorList>
    </citation>
    <scope>NUCLEOTIDE SEQUENCE [LARGE SCALE GENOMIC DNA]</scope>
    <source>
        <strain evidence="2 3">AS_MEX2019</strain>
        <tissue evidence="2">Muscle</tissue>
    </source>
</reference>
<dbReference type="Proteomes" id="UP001469553">
    <property type="component" value="Unassembled WGS sequence"/>
</dbReference>
<evidence type="ECO:0000313" key="3">
    <source>
        <dbReference type="Proteomes" id="UP001469553"/>
    </source>
</evidence>
<gene>
    <name evidence="2" type="ORF">AMECASPLE_032879</name>
</gene>
<feature type="transmembrane region" description="Helical" evidence="1">
    <location>
        <begin position="79"/>
        <end position="100"/>
    </location>
</feature>
<feature type="transmembrane region" description="Helical" evidence="1">
    <location>
        <begin position="168"/>
        <end position="188"/>
    </location>
</feature>
<dbReference type="EMBL" id="JAHRIP010070177">
    <property type="protein sequence ID" value="MEQ2308883.1"/>
    <property type="molecule type" value="Genomic_DNA"/>
</dbReference>
<evidence type="ECO:0000313" key="2">
    <source>
        <dbReference type="EMBL" id="MEQ2308883.1"/>
    </source>
</evidence>
<sequence>MFPFCRTLPFSICQSWLIFSITLAYLCSSKSTFLFVSPFFNQRPIFPCLLILSFEHVYSPSCFLPSCSIYFPTLIDRSLFSSFHIFICISFMAFSAFHSFEISSFHFIFPSLSNPISHSIYTPSSLNFPSHFLPLFFFTRSINSYAQLICSLLYSISLYVYPLRSIHLIMHCHHGISITLLFSLSIIIKHCKKWHIYHLALPKTAYLSLRTAKNGISITLHCPSWHIYHLLCFSIIFLASYPIYKLLFSALIFPMAFTSLFLSYFILLS</sequence>
<protein>
    <submittedName>
        <fullName evidence="2">Uncharacterized protein</fullName>
    </submittedName>
</protein>